<proteinExistence type="predicted"/>
<gene>
    <name evidence="2" type="primary">ftsB</name>
    <name evidence="2" type="ORF">ENSA5_38440</name>
</gene>
<dbReference type="InterPro" id="IPR007060">
    <property type="entry name" value="FtsL/DivIC"/>
</dbReference>
<dbReference type="EMBL" id="PVNK01000169">
    <property type="protein sequence ID" value="PRP95492.1"/>
    <property type="molecule type" value="Genomic_DNA"/>
</dbReference>
<evidence type="ECO:0000313" key="3">
    <source>
        <dbReference type="Proteomes" id="UP000237968"/>
    </source>
</evidence>
<protein>
    <submittedName>
        <fullName evidence="2">Cell division protein FtsB</fullName>
    </submittedName>
</protein>
<evidence type="ECO:0000256" key="1">
    <source>
        <dbReference type="SAM" id="Coils"/>
    </source>
</evidence>
<dbReference type="GO" id="GO:0051301">
    <property type="term" value="P:cell division"/>
    <property type="evidence" value="ECO:0007669"/>
    <property type="project" value="UniProtKB-KW"/>
</dbReference>
<keyword evidence="3" id="KW-1185">Reference proteome</keyword>
<dbReference type="AlphaFoldDB" id="A0A2S9XRK0"/>
<keyword evidence="1" id="KW-0175">Coiled coil</keyword>
<keyword evidence="2" id="KW-0132">Cell division</keyword>
<comment type="caution">
    <text evidence="2">The sequence shown here is derived from an EMBL/GenBank/DDBJ whole genome shotgun (WGS) entry which is preliminary data.</text>
</comment>
<evidence type="ECO:0000313" key="2">
    <source>
        <dbReference type="EMBL" id="PRP95492.1"/>
    </source>
</evidence>
<dbReference type="OrthoDB" id="5517694at2"/>
<keyword evidence="2" id="KW-0131">Cell cycle</keyword>
<accession>A0A2S9XRK0</accession>
<sequence>MTWLNRILLALFITAAIAFLPSYEHLGAEDLARVRAERDALQDGNAELRDEIRLLEAEVDALHRDPSDARSHERVDTELARIAREDLNMIKPGELVFELHRPRTELDESTGDQP</sequence>
<name>A0A2S9XRK0_9BACT</name>
<reference evidence="2 3" key="1">
    <citation type="submission" date="2018-03" db="EMBL/GenBank/DDBJ databases">
        <title>Draft Genome Sequences of the Obligatory Marine Myxobacteria Enhygromyxa salina SWB005.</title>
        <authorList>
            <person name="Poehlein A."/>
            <person name="Moghaddam J.A."/>
            <person name="Harms H."/>
            <person name="Alanjari M."/>
            <person name="Koenig G.M."/>
            <person name="Daniel R."/>
            <person name="Schaeberle T.F."/>
        </authorList>
    </citation>
    <scope>NUCLEOTIDE SEQUENCE [LARGE SCALE GENOMIC DNA]</scope>
    <source>
        <strain evidence="2 3">SWB005</strain>
    </source>
</reference>
<organism evidence="2 3">
    <name type="scientific">Enhygromyxa salina</name>
    <dbReference type="NCBI Taxonomy" id="215803"/>
    <lineage>
        <taxon>Bacteria</taxon>
        <taxon>Pseudomonadati</taxon>
        <taxon>Myxococcota</taxon>
        <taxon>Polyangia</taxon>
        <taxon>Nannocystales</taxon>
        <taxon>Nannocystaceae</taxon>
        <taxon>Enhygromyxa</taxon>
    </lineage>
</organism>
<dbReference type="Proteomes" id="UP000237968">
    <property type="component" value="Unassembled WGS sequence"/>
</dbReference>
<dbReference type="Pfam" id="PF04977">
    <property type="entry name" value="DivIC"/>
    <property type="match status" value="1"/>
</dbReference>
<dbReference type="RefSeq" id="WP_106393165.1">
    <property type="nucleotide sequence ID" value="NZ_PVNK01000169.1"/>
</dbReference>
<feature type="coiled-coil region" evidence="1">
    <location>
        <begin position="31"/>
        <end position="65"/>
    </location>
</feature>